<feature type="domain" description="Holliday junction DNA helicase RuvA C-terminal" evidence="6">
    <location>
        <begin position="128"/>
        <end position="174"/>
    </location>
</feature>
<dbReference type="NCBIfam" id="TIGR00084">
    <property type="entry name" value="ruvA"/>
    <property type="match status" value="1"/>
</dbReference>
<protein>
    <recommendedName>
        <fullName evidence="8">DNA helicase Holliday junction RuvA type domain-containing protein</fullName>
    </recommendedName>
</protein>
<dbReference type="CDD" id="cd14332">
    <property type="entry name" value="UBA_RuvA_C"/>
    <property type="match status" value="1"/>
</dbReference>
<dbReference type="InterPro" id="IPR012340">
    <property type="entry name" value="NA-bd_OB-fold"/>
</dbReference>
<sequence>MDISGVGYLIYCPTKVINKLSPLGQIDELLIETIVREDQITLYGFKEEREKYWFNLLLKVQSIGAKTAMNGLSVLSVEELELAIISEDSDALTRITGIGKKGALRICTELKDKTFHIPNIIDNNNNNLMQDAISGLISLGYGQSEAYSTISKINIKDGDKKLEEVLQLALKILSEKK</sequence>
<dbReference type="InterPro" id="IPR010994">
    <property type="entry name" value="RuvA_2-like"/>
</dbReference>
<dbReference type="Pfam" id="PF14520">
    <property type="entry name" value="HHH_5"/>
    <property type="match status" value="1"/>
</dbReference>
<dbReference type="SUPFAM" id="SSF50249">
    <property type="entry name" value="Nucleic acid-binding proteins"/>
    <property type="match status" value="1"/>
</dbReference>
<dbReference type="GO" id="GO:0009378">
    <property type="term" value="F:four-way junction helicase activity"/>
    <property type="evidence" value="ECO:0007669"/>
    <property type="project" value="InterPro"/>
</dbReference>
<dbReference type="InterPro" id="IPR036267">
    <property type="entry name" value="RuvA_C_sf"/>
</dbReference>
<dbReference type="Gene3D" id="1.10.150.20">
    <property type="entry name" value="5' to 3' exonuclease, C-terminal subdomain"/>
    <property type="match status" value="1"/>
</dbReference>
<keyword evidence="3" id="KW-0238">DNA-binding</keyword>
<dbReference type="GO" id="GO:0006310">
    <property type="term" value="P:DNA recombination"/>
    <property type="evidence" value="ECO:0007669"/>
    <property type="project" value="InterPro"/>
</dbReference>
<dbReference type="SUPFAM" id="SSF47781">
    <property type="entry name" value="RuvA domain 2-like"/>
    <property type="match status" value="1"/>
</dbReference>
<dbReference type="Gene3D" id="1.10.8.10">
    <property type="entry name" value="DNA helicase RuvA subunit, C-terminal domain"/>
    <property type="match status" value="1"/>
</dbReference>
<dbReference type="GO" id="GO:0003677">
    <property type="term" value="F:DNA binding"/>
    <property type="evidence" value="ECO:0007669"/>
    <property type="project" value="UniProtKB-KW"/>
</dbReference>
<evidence type="ECO:0000256" key="4">
    <source>
        <dbReference type="ARBA" id="ARBA00023204"/>
    </source>
</evidence>
<evidence type="ECO:0000256" key="3">
    <source>
        <dbReference type="ARBA" id="ARBA00023125"/>
    </source>
</evidence>
<dbReference type="Pfam" id="PF07499">
    <property type="entry name" value="RuvA_C"/>
    <property type="match status" value="1"/>
</dbReference>
<keyword evidence="1" id="KW-0963">Cytoplasm</keyword>
<evidence type="ECO:0000259" key="6">
    <source>
        <dbReference type="Pfam" id="PF07499"/>
    </source>
</evidence>
<proteinExistence type="inferred from homology"/>
<reference evidence="7" key="1">
    <citation type="submission" date="2018-05" db="EMBL/GenBank/DDBJ databases">
        <authorList>
            <person name="Lanie J.A."/>
            <person name="Ng W.-L."/>
            <person name="Kazmierczak K.M."/>
            <person name="Andrzejewski T.M."/>
            <person name="Davidsen T.M."/>
            <person name="Wayne K.J."/>
            <person name="Tettelin H."/>
            <person name="Glass J.I."/>
            <person name="Rusch D."/>
            <person name="Podicherti R."/>
            <person name="Tsui H.-C.T."/>
            <person name="Winkler M.E."/>
        </authorList>
    </citation>
    <scope>NUCLEOTIDE SEQUENCE</scope>
</reference>
<dbReference type="EMBL" id="UINC01099784">
    <property type="protein sequence ID" value="SVC59320.1"/>
    <property type="molecule type" value="Genomic_DNA"/>
</dbReference>
<name>A0A382NF50_9ZZZZ</name>
<dbReference type="AlphaFoldDB" id="A0A382NF50"/>
<organism evidence="7">
    <name type="scientific">marine metagenome</name>
    <dbReference type="NCBI Taxonomy" id="408172"/>
    <lineage>
        <taxon>unclassified sequences</taxon>
        <taxon>metagenomes</taxon>
        <taxon>ecological metagenomes</taxon>
    </lineage>
</organism>
<dbReference type="GO" id="GO:0009379">
    <property type="term" value="C:Holliday junction helicase complex"/>
    <property type="evidence" value="ECO:0007669"/>
    <property type="project" value="InterPro"/>
</dbReference>
<evidence type="ECO:0000256" key="2">
    <source>
        <dbReference type="ARBA" id="ARBA00022763"/>
    </source>
</evidence>
<keyword evidence="4" id="KW-0234">DNA repair</keyword>
<dbReference type="SUPFAM" id="SSF46929">
    <property type="entry name" value="DNA helicase RuvA subunit, C-terminal domain"/>
    <property type="match status" value="1"/>
</dbReference>
<dbReference type="Gene3D" id="2.40.50.140">
    <property type="entry name" value="Nucleic acid-binding proteins"/>
    <property type="match status" value="1"/>
</dbReference>
<dbReference type="InterPro" id="IPR013849">
    <property type="entry name" value="DNA_helicase_Holl-junc_RuvA_I"/>
</dbReference>
<dbReference type="HAMAP" id="MF_00031">
    <property type="entry name" value="DNA_HJ_migration_RuvA"/>
    <property type="match status" value="1"/>
</dbReference>
<gene>
    <name evidence="7" type="ORF">METZ01_LOCUS312174</name>
</gene>
<evidence type="ECO:0008006" key="8">
    <source>
        <dbReference type="Google" id="ProtNLM"/>
    </source>
</evidence>
<dbReference type="InterPro" id="IPR011114">
    <property type="entry name" value="RuvA_C"/>
</dbReference>
<feature type="domain" description="DNA helicase Holliday junction RuvA type" evidence="5">
    <location>
        <begin position="2"/>
        <end position="44"/>
    </location>
</feature>
<evidence type="ECO:0000259" key="5">
    <source>
        <dbReference type="Pfam" id="PF01330"/>
    </source>
</evidence>
<dbReference type="GO" id="GO:0006281">
    <property type="term" value="P:DNA repair"/>
    <property type="evidence" value="ECO:0007669"/>
    <property type="project" value="UniProtKB-KW"/>
</dbReference>
<dbReference type="GO" id="GO:0005524">
    <property type="term" value="F:ATP binding"/>
    <property type="evidence" value="ECO:0007669"/>
    <property type="project" value="InterPro"/>
</dbReference>
<dbReference type="Pfam" id="PF01330">
    <property type="entry name" value="RuvA_N"/>
    <property type="match status" value="1"/>
</dbReference>
<dbReference type="InterPro" id="IPR000085">
    <property type="entry name" value="RuvA"/>
</dbReference>
<evidence type="ECO:0000256" key="1">
    <source>
        <dbReference type="ARBA" id="ARBA00022490"/>
    </source>
</evidence>
<evidence type="ECO:0000313" key="7">
    <source>
        <dbReference type="EMBL" id="SVC59320.1"/>
    </source>
</evidence>
<accession>A0A382NF50</accession>
<keyword evidence="2" id="KW-0227">DNA damage</keyword>